<accession>A0A3P3RF37</accession>
<sequence>MPSNLSHVLLAVCVAVAFVFSGCLTFDPSLTADTSESSVFKTLSTDEPWAGHYVRVTATLRSTAAAENVTSITVIQANGQKYDSIDVGSGQTTVTLWVPANQNSTLVASDSVNSTTLDTLNVTTGGQYVV</sequence>
<proteinExistence type="predicted"/>
<name>A0A3P3RF37_9EURY</name>
<dbReference type="RefSeq" id="WP_124954500.1">
    <property type="nucleotide sequence ID" value="NZ_RRCH01000014.1"/>
</dbReference>
<keyword evidence="2" id="KW-1185">Reference proteome</keyword>
<gene>
    <name evidence="1" type="ORF">EIK79_07500</name>
</gene>
<dbReference type="EMBL" id="RRCH01000014">
    <property type="protein sequence ID" value="RRJ31549.1"/>
    <property type="molecule type" value="Genomic_DNA"/>
</dbReference>
<dbReference type="Proteomes" id="UP000282322">
    <property type="component" value="Unassembled WGS sequence"/>
</dbReference>
<organism evidence="1 2">
    <name type="scientific">Halocatena pleomorpha</name>
    <dbReference type="NCBI Taxonomy" id="1785090"/>
    <lineage>
        <taxon>Archaea</taxon>
        <taxon>Methanobacteriati</taxon>
        <taxon>Methanobacteriota</taxon>
        <taxon>Stenosarchaea group</taxon>
        <taxon>Halobacteria</taxon>
        <taxon>Halobacteriales</taxon>
        <taxon>Natronomonadaceae</taxon>
        <taxon>Halocatena</taxon>
    </lineage>
</organism>
<reference evidence="1 2" key="1">
    <citation type="submission" date="2018-11" db="EMBL/GenBank/DDBJ databases">
        <title>Taxonoimc description of Halomarina strain SPP-AMP-1.</title>
        <authorList>
            <person name="Pal Y."/>
            <person name="Srinivasana K."/>
            <person name="Verma A."/>
            <person name="Kumar P."/>
        </authorList>
    </citation>
    <scope>NUCLEOTIDE SEQUENCE [LARGE SCALE GENOMIC DNA]</scope>
    <source>
        <strain evidence="1 2">SPP-AMP-1</strain>
    </source>
</reference>
<comment type="caution">
    <text evidence="1">The sequence shown here is derived from an EMBL/GenBank/DDBJ whole genome shotgun (WGS) entry which is preliminary data.</text>
</comment>
<evidence type="ECO:0000313" key="1">
    <source>
        <dbReference type="EMBL" id="RRJ31549.1"/>
    </source>
</evidence>
<evidence type="ECO:0000313" key="2">
    <source>
        <dbReference type="Proteomes" id="UP000282322"/>
    </source>
</evidence>
<protein>
    <submittedName>
        <fullName evidence="1">Uncharacterized protein</fullName>
    </submittedName>
</protein>
<dbReference type="AlphaFoldDB" id="A0A3P3RF37"/>
<dbReference type="OrthoDB" id="307067at2157"/>